<evidence type="ECO:0000256" key="5">
    <source>
        <dbReference type="ARBA" id="ARBA00022741"/>
    </source>
</evidence>
<keyword evidence="4 9" id="KW-0812">Transmembrane</keyword>
<proteinExistence type="predicted"/>
<dbReference type="FunFam" id="1.20.1560.10:FF:000011">
    <property type="entry name" value="Multidrug ABC transporter ATP-binding protein"/>
    <property type="match status" value="1"/>
</dbReference>
<dbReference type="CDD" id="cd18547">
    <property type="entry name" value="ABC_6TM_Tm288_like"/>
    <property type="match status" value="1"/>
</dbReference>
<evidence type="ECO:0000256" key="8">
    <source>
        <dbReference type="ARBA" id="ARBA00023136"/>
    </source>
</evidence>
<dbReference type="InterPro" id="IPR017871">
    <property type="entry name" value="ABC_transporter-like_CS"/>
</dbReference>
<evidence type="ECO:0000256" key="2">
    <source>
        <dbReference type="ARBA" id="ARBA00022448"/>
    </source>
</evidence>
<feature type="transmembrane region" description="Helical" evidence="9">
    <location>
        <begin position="48"/>
        <end position="68"/>
    </location>
</feature>
<dbReference type="SMART" id="SM00382">
    <property type="entry name" value="AAA"/>
    <property type="match status" value="1"/>
</dbReference>
<evidence type="ECO:0000256" key="6">
    <source>
        <dbReference type="ARBA" id="ARBA00022840"/>
    </source>
</evidence>
<dbReference type="InterPro" id="IPR011527">
    <property type="entry name" value="ABC1_TM_dom"/>
</dbReference>
<evidence type="ECO:0000256" key="4">
    <source>
        <dbReference type="ARBA" id="ARBA00022692"/>
    </source>
</evidence>
<dbReference type="AlphaFoldDB" id="A0A2M7K9T0"/>
<evidence type="ECO:0000256" key="1">
    <source>
        <dbReference type="ARBA" id="ARBA00004651"/>
    </source>
</evidence>
<dbReference type="Pfam" id="PF00664">
    <property type="entry name" value="ABC_membrane"/>
    <property type="match status" value="1"/>
</dbReference>
<keyword evidence="5" id="KW-0547">Nucleotide-binding</keyword>
<feature type="transmembrane region" description="Helical" evidence="9">
    <location>
        <begin position="183"/>
        <end position="200"/>
    </location>
</feature>
<keyword evidence="7 9" id="KW-1133">Transmembrane helix</keyword>
<organism evidence="12 13">
    <name type="scientific">Candidatus Infernicultor aquiphilus</name>
    <dbReference type="NCBI Taxonomy" id="1805029"/>
    <lineage>
        <taxon>Bacteria</taxon>
        <taxon>Pseudomonadati</taxon>
        <taxon>Atribacterota</taxon>
        <taxon>Candidatus Phoenicimicrobiia</taxon>
        <taxon>Candidatus Pheonicimicrobiales</taxon>
        <taxon>Candidatus Phoenicimicrobiaceae</taxon>
        <taxon>Candidatus Infernicultor</taxon>
    </lineage>
</organism>
<keyword evidence="6" id="KW-0067">ATP-binding</keyword>
<dbReference type="InterPro" id="IPR003439">
    <property type="entry name" value="ABC_transporter-like_ATP-bd"/>
</dbReference>
<keyword evidence="8 9" id="KW-0472">Membrane</keyword>
<sequence length="609" mass="68147">MSEKDLKPGRPMMGFGRGAGPHNIGKPIEKAKDFKGTLRRLLIYLKPYRVKFIIIFLAAVASTVFSIVSPKVMGQAITKLFEGFLMKMKGLPNAAIDFKYISNIILILIGLYVISAIFNYIQQYIMADVAQKTVYEMRKDINAKLSRLPLKYFDGRTHGEILSRVTNDVDTVSSTLQQSITQLITAIVTLVGIVVMMLTISPMLTLIALVTLPLSFLATKVIARQSQKFFARQQKYLGQLSGQVEEMYTGHKIVKVFNYEKQSIAKFNKVNDQLYDAGWKAQFISGIIMPLMMAIGNLGYVFIAILGGIAVIRGKVTIGNIQAFIQYSREFSHPIVQTSNIANIIQSTIAAAERVFEVLDETEQIPDQKDLLHLDQPKGDVKFEHIKFGYSEEKILIEDMSIDVKKGQTIAIVGPIGAGKTTLVNLLMRFYEINDGKITVDGIDIRDMERGKLRSFFGMVLQDTWLFKGSIKENIAYGREKAKEEEILQAAQVAYADHFIRTLPDGYDTILNEEANNISQGQKQLLTIARAILADPAILILDEATSGVDTRTEIHIQKAMLALMEGRTSFVIAHRLSTIRDADLILVMNQGSIIEKGTHQELLKQDGFY</sequence>
<dbReference type="PROSITE" id="PS00211">
    <property type="entry name" value="ABC_TRANSPORTER_1"/>
    <property type="match status" value="1"/>
</dbReference>
<protein>
    <submittedName>
        <fullName evidence="12">ABC transporter</fullName>
    </submittedName>
</protein>
<dbReference type="SUPFAM" id="SSF90123">
    <property type="entry name" value="ABC transporter transmembrane region"/>
    <property type="match status" value="1"/>
</dbReference>
<dbReference type="InterPro" id="IPR003593">
    <property type="entry name" value="AAA+_ATPase"/>
</dbReference>
<feature type="domain" description="ABC transporter" evidence="10">
    <location>
        <begin position="381"/>
        <end position="609"/>
    </location>
</feature>
<dbReference type="GO" id="GO:0016887">
    <property type="term" value="F:ATP hydrolysis activity"/>
    <property type="evidence" value="ECO:0007669"/>
    <property type="project" value="InterPro"/>
</dbReference>
<comment type="caution">
    <text evidence="12">The sequence shown here is derived from an EMBL/GenBank/DDBJ whole genome shotgun (WGS) entry which is preliminary data.</text>
</comment>
<dbReference type="Proteomes" id="UP000231493">
    <property type="component" value="Unassembled WGS sequence"/>
</dbReference>
<dbReference type="PANTHER" id="PTHR43394:SF1">
    <property type="entry name" value="ATP-BINDING CASSETTE SUB-FAMILY B MEMBER 10, MITOCHONDRIAL"/>
    <property type="match status" value="1"/>
</dbReference>
<dbReference type="FunFam" id="3.40.50.300:FF:000287">
    <property type="entry name" value="Multidrug ABC transporter ATP-binding protein"/>
    <property type="match status" value="1"/>
</dbReference>
<evidence type="ECO:0000256" key="3">
    <source>
        <dbReference type="ARBA" id="ARBA00022475"/>
    </source>
</evidence>
<evidence type="ECO:0000256" key="9">
    <source>
        <dbReference type="SAM" id="Phobius"/>
    </source>
</evidence>
<dbReference type="Gene3D" id="1.20.1560.10">
    <property type="entry name" value="ABC transporter type 1, transmembrane domain"/>
    <property type="match status" value="1"/>
</dbReference>
<dbReference type="InterPro" id="IPR039421">
    <property type="entry name" value="Type_1_exporter"/>
</dbReference>
<dbReference type="GO" id="GO:0005886">
    <property type="term" value="C:plasma membrane"/>
    <property type="evidence" value="ECO:0007669"/>
    <property type="project" value="UniProtKB-SubCell"/>
</dbReference>
<dbReference type="Gene3D" id="3.40.50.300">
    <property type="entry name" value="P-loop containing nucleotide triphosphate hydrolases"/>
    <property type="match status" value="1"/>
</dbReference>
<evidence type="ECO:0000313" key="13">
    <source>
        <dbReference type="Proteomes" id="UP000231493"/>
    </source>
</evidence>
<keyword evidence="2" id="KW-0813">Transport</keyword>
<feature type="transmembrane region" description="Helical" evidence="9">
    <location>
        <begin position="100"/>
        <end position="121"/>
    </location>
</feature>
<dbReference type="GO" id="GO:0005524">
    <property type="term" value="F:ATP binding"/>
    <property type="evidence" value="ECO:0007669"/>
    <property type="project" value="UniProtKB-KW"/>
</dbReference>
<comment type="subcellular location">
    <subcellularLocation>
        <location evidence="1">Cell membrane</location>
        <topology evidence="1">Multi-pass membrane protein</topology>
    </subcellularLocation>
</comment>
<name>A0A2M7K9T0_9BACT</name>
<evidence type="ECO:0000259" key="11">
    <source>
        <dbReference type="PROSITE" id="PS50929"/>
    </source>
</evidence>
<reference evidence="13" key="1">
    <citation type="submission" date="2017-09" db="EMBL/GenBank/DDBJ databases">
        <title>Depth-based differentiation of microbial function through sediment-hosted aquifers and enrichment of novel symbionts in the deep terrestrial subsurface.</title>
        <authorList>
            <person name="Probst A.J."/>
            <person name="Ladd B."/>
            <person name="Jarett J.K."/>
            <person name="Geller-Mcgrath D.E."/>
            <person name="Sieber C.M."/>
            <person name="Emerson J.B."/>
            <person name="Anantharaman K."/>
            <person name="Thomas B.C."/>
            <person name="Malmstrom R."/>
            <person name="Stieglmeier M."/>
            <person name="Klingl A."/>
            <person name="Woyke T."/>
            <person name="Ryan C.M."/>
            <person name="Banfield J.F."/>
        </authorList>
    </citation>
    <scope>NUCLEOTIDE SEQUENCE [LARGE SCALE GENOMIC DNA]</scope>
</reference>
<feature type="domain" description="ABC transmembrane type-1" evidence="11">
    <location>
        <begin position="53"/>
        <end position="347"/>
    </location>
</feature>
<accession>A0A2M7K9T0</accession>
<dbReference type="CDD" id="cd03254">
    <property type="entry name" value="ABCC_Glucan_exporter_like"/>
    <property type="match status" value="1"/>
</dbReference>
<gene>
    <name evidence="12" type="ORF">COZ58_02150</name>
</gene>
<dbReference type="PROSITE" id="PS50893">
    <property type="entry name" value="ABC_TRANSPORTER_2"/>
    <property type="match status" value="1"/>
</dbReference>
<dbReference type="PANTHER" id="PTHR43394">
    <property type="entry name" value="ATP-DEPENDENT PERMEASE MDL1, MITOCHONDRIAL"/>
    <property type="match status" value="1"/>
</dbReference>
<evidence type="ECO:0000259" key="10">
    <source>
        <dbReference type="PROSITE" id="PS50893"/>
    </source>
</evidence>
<feature type="transmembrane region" description="Helical" evidence="9">
    <location>
        <begin position="206"/>
        <end position="223"/>
    </location>
</feature>
<dbReference type="SUPFAM" id="SSF52540">
    <property type="entry name" value="P-loop containing nucleoside triphosphate hydrolases"/>
    <property type="match status" value="1"/>
</dbReference>
<evidence type="ECO:0000313" key="12">
    <source>
        <dbReference type="EMBL" id="PIX34897.1"/>
    </source>
</evidence>
<dbReference type="PROSITE" id="PS50929">
    <property type="entry name" value="ABC_TM1F"/>
    <property type="match status" value="1"/>
</dbReference>
<feature type="non-terminal residue" evidence="12">
    <location>
        <position position="609"/>
    </location>
</feature>
<keyword evidence="3" id="KW-1003">Cell membrane</keyword>
<dbReference type="GO" id="GO:0015421">
    <property type="term" value="F:ABC-type oligopeptide transporter activity"/>
    <property type="evidence" value="ECO:0007669"/>
    <property type="project" value="TreeGrafter"/>
</dbReference>
<dbReference type="InterPro" id="IPR036640">
    <property type="entry name" value="ABC1_TM_sf"/>
</dbReference>
<feature type="transmembrane region" description="Helical" evidence="9">
    <location>
        <begin position="287"/>
        <end position="312"/>
    </location>
</feature>
<dbReference type="InterPro" id="IPR027417">
    <property type="entry name" value="P-loop_NTPase"/>
</dbReference>
<dbReference type="EMBL" id="PFIP01000038">
    <property type="protein sequence ID" value="PIX34897.1"/>
    <property type="molecule type" value="Genomic_DNA"/>
</dbReference>
<evidence type="ECO:0000256" key="7">
    <source>
        <dbReference type="ARBA" id="ARBA00022989"/>
    </source>
</evidence>
<dbReference type="Pfam" id="PF00005">
    <property type="entry name" value="ABC_tran"/>
    <property type="match status" value="1"/>
</dbReference>